<proteinExistence type="predicted"/>
<accession>A0A1C4FPM4</accession>
<reference evidence="2" key="1">
    <citation type="submission" date="2016-08" db="EMBL/GenBank/DDBJ databases">
        <authorList>
            <person name="Loux V."/>
            <person name="Rue O."/>
        </authorList>
    </citation>
    <scope>NUCLEOTIDE SEQUENCE [LARGE SCALE GENOMIC DNA]</scope>
    <source>
        <strain evidence="2">INRA Bc05-F1</strain>
    </source>
</reference>
<gene>
    <name evidence="1" type="ORF">BC05F1_04684</name>
</gene>
<organism evidence="1 2">
    <name type="scientific">Bacillus wiedmannii</name>
    <dbReference type="NCBI Taxonomy" id="1890302"/>
    <lineage>
        <taxon>Bacteria</taxon>
        <taxon>Bacillati</taxon>
        <taxon>Bacillota</taxon>
        <taxon>Bacilli</taxon>
        <taxon>Bacillales</taxon>
        <taxon>Bacillaceae</taxon>
        <taxon>Bacillus</taxon>
        <taxon>Bacillus cereus group</taxon>
    </lineage>
</organism>
<dbReference type="EMBL" id="FMBE01000015">
    <property type="protein sequence ID" value="SCC57957.1"/>
    <property type="molecule type" value="Genomic_DNA"/>
</dbReference>
<dbReference type="AlphaFoldDB" id="A0A1C4FPM4"/>
<dbReference type="Proteomes" id="UP000196052">
    <property type="component" value="Unassembled WGS sequence"/>
</dbReference>
<evidence type="ECO:0000313" key="2">
    <source>
        <dbReference type="Proteomes" id="UP000196052"/>
    </source>
</evidence>
<evidence type="ECO:0000313" key="1">
    <source>
        <dbReference type="EMBL" id="SCC57957.1"/>
    </source>
</evidence>
<sequence>MRGQIFMRSVQDALYNWLTIKTVAEARPDDLAAQETYLLFENMIYEEHKLKNVEVKKNEEMYLITYEMNGERKSARFPLEAIDCFLDQMNREPEKYK</sequence>
<name>A0A1C4FPM4_9BACI</name>
<protein>
    <submittedName>
        <fullName evidence="1">Uncharacterized protein</fullName>
    </submittedName>
</protein>